<evidence type="ECO:0000313" key="8">
    <source>
        <dbReference type="Proteomes" id="UP000076842"/>
    </source>
</evidence>
<evidence type="ECO:0000256" key="1">
    <source>
        <dbReference type="ARBA" id="ARBA00022527"/>
    </source>
</evidence>
<dbReference type="EMBL" id="KV424319">
    <property type="protein sequence ID" value="KZT47795.1"/>
    <property type="molecule type" value="Genomic_DNA"/>
</dbReference>
<dbReference type="AlphaFoldDB" id="A0A166MQ18"/>
<keyword evidence="5" id="KW-0067">ATP-binding</keyword>
<evidence type="ECO:0000256" key="5">
    <source>
        <dbReference type="ARBA" id="ARBA00022840"/>
    </source>
</evidence>
<dbReference type="GO" id="GO:0004674">
    <property type="term" value="F:protein serine/threonine kinase activity"/>
    <property type="evidence" value="ECO:0007669"/>
    <property type="project" value="UniProtKB-KW"/>
</dbReference>
<name>A0A166MQ18_9BASI</name>
<organism evidence="7 8">
    <name type="scientific">Calocera cornea HHB12733</name>
    <dbReference type="NCBI Taxonomy" id="1353952"/>
    <lineage>
        <taxon>Eukaryota</taxon>
        <taxon>Fungi</taxon>
        <taxon>Dikarya</taxon>
        <taxon>Basidiomycota</taxon>
        <taxon>Agaricomycotina</taxon>
        <taxon>Dacrymycetes</taxon>
        <taxon>Dacrymycetales</taxon>
        <taxon>Dacrymycetaceae</taxon>
        <taxon>Calocera</taxon>
    </lineage>
</organism>
<dbReference type="Gene3D" id="3.20.200.10">
    <property type="entry name" value="MHCK/EF2 kinase"/>
    <property type="match status" value="1"/>
</dbReference>
<dbReference type="GO" id="GO:0005524">
    <property type="term" value="F:ATP binding"/>
    <property type="evidence" value="ECO:0007669"/>
    <property type="project" value="UniProtKB-KW"/>
</dbReference>
<keyword evidence="2" id="KW-0808">Transferase</keyword>
<protein>
    <submittedName>
        <fullName evidence="7">Kinase-like protein</fullName>
    </submittedName>
</protein>
<feature type="domain" description="Alpha-type protein kinase" evidence="6">
    <location>
        <begin position="1"/>
        <end position="192"/>
    </location>
</feature>
<reference evidence="7 8" key="1">
    <citation type="journal article" date="2016" name="Mol. Biol. Evol.">
        <title>Comparative Genomics of Early-Diverging Mushroom-Forming Fungi Provides Insights into the Origins of Lignocellulose Decay Capabilities.</title>
        <authorList>
            <person name="Nagy L.G."/>
            <person name="Riley R."/>
            <person name="Tritt A."/>
            <person name="Adam C."/>
            <person name="Daum C."/>
            <person name="Floudas D."/>
            <person name="Sun H."/>
            <person name="Yadav J.S."/>
            <person name="Pangilinan J."/>
            <person name="Larsson K.H."/>
            <person name="Matsuura K."/>
            <person name="Barry K."/>
            <person name="Labutti K."/>
            <person name="Kuo R."/>
            <person name="Ohm R.A."/>
            <person name="Bhattacharya S.S."/>
            <person name="Shirouzu T."/>
            <person name="Yoshinaga Y."/>
            <person name="Martin F.M."/>
            <person name="Grigoriev I.V."/>
            <person name="Hibbett D.S."/>
        </authorList>
    </citation>
    <scope>NUCLEOTIDE SEQUENCE [LARGE SCALE GENOMIC DNA]</scope>
    <source>
        <strain evidence="7 8">HHB12733</strain>
    </source>
</reference>
<keyword evidence="8" id="KW-1185">Reference proteome</keyword>
<dbReference type="SMART" id="SM00811">
    <property type="entry name" value="Alpha_kinase"/>
    <property type="match status" value="1"/>
</dbReference>
<evidence type="ECO:0000256" key="4">
    <source>
        <dbReference type="ARBA" id="ARBA00022777"/>
    </source>
</evidence>
<dbReference type="SUPFAM" id="SSF56112">
    <property type="entry name" value="Protein kinase-like (PK-like)"/>
    <property type="match status" value="1"/>
</dbReference>
<dbReference type="PANTHER" id="PTHR45992:SF11">
    <property type="entry name" value="ALPHA-TYPE PROTEIN KINASE DOMAIN-CONTAINING PROTEIN"/>
    <property type="match status" value="1"/>
</dbReference>
<dbReference type="InParanoid" id="A0A166MQ18"/>
<dbReference type="PANTHER" id="PTHR45992">
    <property type="entry name" value="EUKARYOTIC ELONGATION FACTOR 2 KINASE-RELATED"/>
    <property type="match status" value="1"/>
</dbReference>
<keyword evidence="1" id="KW-0723">Serine/threonine-protein kinase</keyword>
<evidence type="ECO:0000259" key="6">
    <source>
        <dbReference type="PROSITE" id="PS51158"/>
    </source>
</evidence>
<dbReference type="InterPro" id="IPR051852">
    <property type="entry name" value="Alpha-type_PK"/>
</dbReference>
<gene>
    <name evidence="7" type="ORF">CALCODRAFT_445099</name>
</gene>
<dbReference type="InterPro" id="IPR011009">
    <property type="entry name" value="Kinase-like_dom_sf"/>
</dbReference>
<proteinExistence type="predicted"/>
<dbReference type="PROSITE" id="PS51158">
    <property type="entry name" value="ALPHA_KINASE"/>
    <property type="match status" value="1"/>
</dbReference>
<accession>A0A166MQ18</accession>
<dbReference type="PROSITE" id="PS51257">
    <property type="entry name" value="PROKAR_LIPOPROTEIN"/>
    <property type="match status" value="1"/>
</dbReference>
<keyword evidence="4 7" id="KW-0418">Kinase</keyword>
<dbReference type="Pfam" id="PF02816">
    <property type="entry name" value="Alpha_kinase"/>
    <property type="match status" value="1"/>
</dbReference>
<evidence type="ECO:0000256" key="2">
    <source>
        <dbReference type="ARBA" id="ARBA00022679"/>
    </source>
</evidence>
<sequence length="207" mass="23360">MVRVGKEEEEEKLAGEITCLVWATALMALVYSCIREAKKLAQPDDIVNTTVFPQVRFVQSGLFRVKLPNPPKDKTRSTRHLLVYLVEERITGQFVKYIHNGSAVPRVQVGNEGDIASFLSFCQHLQYVKTSKQVYISDFQGFNGLLTDPQIMTTPDIPRRLFGDGNVARAFAAFESEHECTQYCMAYGLDTFTDRSGTRSPRVDVVE</sequence>
<dbReference type="OrthoDB" id="301415at2759"/>
<evidence type="ECO:0000256" key="3">
    <source>
        <dbReference type="ARBA" id="ARBA00022741"/>
    </source>
</evidence>
<dbReference type="InterPro" id="IPR004166">
    <property type="entry name" value="a-kinase_dom"/>
</dbReference>
<keyword evidence="3" id="KW-0547">Nucleotide-binding</keyword>
<dbReference type="Proteomes" id="UP000076842">
    <property type="component" value="Unassembled WGS sequence"/>
</dbReference>
<evidence type="ECO:0000313" key="7">
    <source>
        <dbReference type="EMBL" id="KZT47795.1"/>
    </source>
</evidence>